<proteinExistence type="predicted"/>
<dbReference type="RefSeq" id="WP_345397307.1">
    <property type="nucleotide sequence ID" value="NZ_BAABLA010000027.1"/>
</dbReference>
<keyword evidence="3" id="KW-1185">Reference proteome</keyword>
<dbReference type="GO" id="GO:0016787">
    <property type="term" value="F:hydrolase activity"/>
    <property type="evidence" value="ECO:0007669"/>
    <property type="project" value="UniProtKB-KW"/>
</dbReference>
<evidence type="ECO:0000313" key="3">
    <source>
        <dbReference type="Proteomes" id="UP001596337"/>
    </source>
</evidence>
<organism evidence="2 3">
    <name type="scientific">Haloechinothrix salitolerans</name>
    <dbReference type="NCBI Taxonomy" id="926830"/>
    <lineage>
        <taxon>Bacteria</taxon>
        <taxon>Bacillati</taxon>
        <taxon>Actinomycetota</taxon>
        <taxon>Actinomycetes</taxon>
        <taxon>Pseudonocardiales</taxon>
        <taxon>Pseudonocardiaceae</taxon>
        <taxon>Haloechinothrix</taxon>
    </lineage>
</organism>
<dbReference type="PIRSF" id="PIRSF017388">
    <property type="entry name" value="Esterase_lipase"/>
    <property type="match status" value="1"/>
</dbReference>
<accession>A0ABW2C5J6</accession>
<comment type="caution">
    <text evidence="2">The sequence shown here is derived from an EMBL/GenBank/DDBJ whole genome shotgun (WGS) entry which is preliminary data.</text>
</comment>
<name>A0ABW2C5J6_9PSEU</name>
<evidence type="ECO:0000259" key="1">
    <source>
        <dbReference type="Pfam" id="PF12146"/>
    </source>
</evidence>
<reference evidence="3" key="1">
    <citation type="journal article" date="2019" name="Int. J. Syst. Evol. Microbiol.">
        <title>The Global Catalogue of Microorganisms (GCM) 10K type strain sequencing project: providing services to taxonomists for standard genome sequencing and annotation.</title>
        <authorList>
            <consortium name="The Broad Institute Genomics Platform"/>
            <consortium name="The Broad Institute Genome Sequencing Center for Infectious Disease"/>
            <person name="Wu L."/>
            <person name="Ma J."/>
        </authorList>
    </citation>
    <scope>NUCLEOTIDE SEQUENCE [LARGE SCALE GENOMIC DNA]</scope>
    <source>
        <strain evidence="3">KCTC 32255</strain>
    </source>
</reference>
<gene>
    <name evidence="2" type="ORF">ACFQGD_20795</name>
</gene>
<dbReference type="InterPro" id="IPR029058">
    <property type="entry name" value="AB_hydrolase_fold"/>
</dbReference>
<dbReference type="PANTHER" id="PTHR11614">
    <property type="entry name" value="PHOSPHOLIPASE-RELATED"/>
    <property type="match status" value="1"/>
</dbReference>
<dbReference type="Pfam" id="PF12146">
    <property type="entry name" value="Hydrolase_4"/>
    <property type="match status" value="1"/>
</dbReference>
<dbReference type="Proteomes" id="UP001596337">
    <property type="component" value="Unassembled WGS sequence"/>
</dbReference>
<keyword evidence="2" id="KW-0378">Hydrolase</keyword>
<dbReference type="InterPro" id="IPR012354">
    <property type="entry name" value="Esterase_lipase"/>
</dbReference>
<dbReference type="EMBL" id="JBHSXX010000001">
    <property type="protein sequence ID" value="MFC6869580.1"/>
    <property type="molecule type" value="Genomic_DNA"/>
</dbReference>
<dbReference type="Gene3D" id="3.40.50.1820">
    <property type="entry name" value="alpha/beta hydrolase"/>
    <property type="match status" value="1"/>
</dbReference>
<dbReference type="InterPro" id="IPR022742">
    <property type="entry name" value="Hydrolase_4"/>
</dbReference>
<feature type="domain" description="Serine aminopeptidase S33" evidence="1">
    <location>
        <begin position="20"/>
        <end position="230"/>
    </location>
</feature>
<sequence length="262" mass="28716">MPVLSGAEPFMHSGSSEIGVVLCHGFTGTPASMRPWGEFLADAGLTVRGPRLPGHGTTWQEMNRTTWRDWYTCVRDEATSLFASCSSVFVFGQSMGGTLTLRLAQEFGDAVAGITLVNPSVMTRRKEARLLPVLSRLWPSISGVGGDIAKPGAAELSYTRVPLRAAASLAELWRLVRADLPLVRQPMLLLRSRVDHVVEPENARIVAAEVASTDITEVELPRSYHVATLDHDAPEIFERSLAFVKRIHEARTDRLRTELGAT</sequence>
<evidence type="ECO:0000313" key="2">
    <source>
        <dbReference type="EMBL" id="MFC6869580.1"/>
    </source>
</evidence>
<dbReference type="InterPro" id="IPR051044">
    <property type="entry name" value="MAG_DAG_Lipase"/>
</dbReference>
<dbReference type="SUPFAM" id="SSF53474">
    <property type="entry name" value="alpha/beta-Hydrolases"/>
    <property type="match status" value="1"/>
</dbReference>
<protein>
    <submittedName>
        <fullName evidence="2">Alpha/beta hydrolase</fullName>
    </submittedName>
</protein>